<name>A0ACB8BAA1_9AGAM</name>
<protein>
    <submittedName>
        <fullName evidence="1">Uncharacterized protein</fullName>
    </submittedName>
</protein>
<keyword evidence="2" id="KW-1185">Reference proteome</keyword>
<evidence type="ECO:0000313" key="2">
    <source>
        <dbReference type="Proteomes" id="UP000790709"/>
    </source>
</evidence>
<dbReference type="EMBL" id="MU266496">
    <property type="protein sequence ID" value="KAH7922156.1"/>
    <property type="molecule type" value="Genomic_DNA"/>
</dbReference>
<evidence type="ECO:0000313" key="1">
    <source>
        <dbReference type="EMBL" id="KAH7922156.1"/>
    </source>
</evidence>
<sequence>MGPDSRFYWNDIIAAVVSALNAPVIRETKHTLVLIAPHSRIPVEHKDGHFACSSDHSLFYIEFYVKSVEDQFLSIIINLQDQMLIRSGALSKGLPGPSMLQLAWKLEGLDFDVVAAFVWDNSDPTGLTKNVKGSNNALNALLSVLEEHKRTYVEQIHTYRLAQVWFQWPFNYKKKA</sequence>
<gene>
    <name evidence="1" type="ORF">BV22DRAFT_1049116</name>
</gene>
<reference evidence="1" key="1">
    <citation type="journal article" date="2021" name="New Phytol.">
        <title>Evolutionary innovations through gain and loss of genes in the ectomycorrhizal Boletales.</title>
        <authorList>
            <person name="Wu G."/>
            <person name="Miyauchi S."/>
            <person name="Morin E."/>
            <person name="Kuo A."/>
            <person name="Drula E."/>
            <person name="Varga T."/>
            <person name="Kohler A."/>
            <person name="Feng B."/>
            <person name="Cao Y."/>
            <person name="Lipzen A."/>
            <person name="Daum C."/>
            <person name="Hundley H."/>
            <person name="Pangilinan J."/>
            <person name="Johnson J."/>
            <person name="Barry K."/>
            <person name="LaButti K."/>
            <person name="Ng V."/>
            <person name="Ahrendt S."/>
            <person name="Min B."/>
            <person name="Choi I.G."/>
            <person name="Park H."/>
            <person name="Plett J.M."/>
            <person name="Magnuson J."/>
            <person name="Spatafora J.W."/>
            <person name="Nagy L.G."/>
            <person name="Henrissat B."/>
            <person name="Grigoriev I.V."/>
            <person name="Yang Z.L."/>
            <person name="Xu J."/>
            <person name="Martin F.M."/>
        </authorList>
    </citation>
    <scope>NUCLEOTIDE SEQUENCE</scope>
    <source>
        <strain evidence="1">KUC20120723A-06</strain>
    </source>
</reference>
<accession>A0ACB8BAA1</accession>
<comment type="caution">
    <text evidence="1">The sequence shown here is derived from an EMBL/GenBank/DDBJ whole genome shotgun (WGS) entry which is preliminary data.</text>
</comment>
<proteinExistence type="predicted"/>
<dbReference type="Proteomes" id="UP000790709">
    <property type="component" value="Unassembled WGS sequence"/>
</dbReference>
<organism evidence="1 2">
    <name type="scientific">Leucogyrophana mollusca</name>
    <dbReference type="NCBI Taxonomy" id="85980"/>
    <lineage>
        <taxon>Eukaryota</taxon>
        <taxon>Fungi</taxon>
        <taxon>Dikarya</taxon>
        <taxon>Basidiomycota</taxon>
        <taxon>Agaricomycotina</taxon>
        <taxon>Agaricomycetes</taxon>
        <taxon>Agaricomycetidae</taxon>
        <taxon>Boletales</taxon>
        <taxon>Boletales incertae sedis</taxon>
        <taxon>Leucogyrophana</taxon>
    </lineage>
</organism>